<feature type="non-terminal residue" evidence="1">
    <location>
        <position position="1"/>
    </location>
</feature>
<gene>
    <name evidence="1" type="ORF">Tci_927163</name>
</gene>
<sequence length="95" mass="9758">VAIGQKANFGVLGQPEIVVAHHHDVVAGLNLLLGLKQGAPDELVVLIGVAVRAANDGRVFVPKIAVGPAQAVLQLVAAHLKHILEALGMQPDGGR</sequence>
<protein>
    <submittedName>
        <fullName evidence="1">Uncharacterized protein</fullName>
    </submittedName>
</protein>
<dbReference type="AlphaFoldDB" id="A0A699XF98"/>
<reference evidence="1" key="1">
    <citation type="journal article" date="2019" name="Sci. Rep.">
        <title>Draft genome of Tanacetum cinerariifolium, the natural source of mosquito coil.</title>
        <authorList>
            <person name="Yamashiro T."/>
            <person name="Shiraishi A."/>
            <person name="Satake H."/>
            <person name="Nakayama K."/>
        </authorList>
    </citation>
    <scope>NUCLEOTIDE SEQUENCE</scope>
</reference>
<comment type="caution">
    <text evidence="1">The sequence shown here is derived from an EMBL/GenBank/DDBJ whole genome shotgun (WGS) entry which is preliminary data.</text>
</comment>
<proteinExistence type="predicted"/>
<evidence type="ECO:0000313" key="1">
    <source>
        <dbReference type="EMBL" id="GFD55194.1"/>
    </source>
</evidence>
<name>A0A699XF98_TANCI</name>
<feature type="non-terminal residue" evidence="1">
    <location>
        <position position="95"/>
    </location>
</feature>
<organism evidence="1">
    <name type="scientific">Tanacetum cinerariifolium</name>
    <name type="common">Dalmatian daisy</name>
    <name type="synonym">Chrysanthemum cinerariifolium</name>
    <dbReference type="NCBI Taxonomy" id="118510"/>
    <lineage>
        <taxon>Eukaryota</taxon>
        <taxon>Viridiplantae</taxon>
        <taxon>Streptophyta</taxon>
        <taxon>Embryophyta</taxon>
        <taxon>Tracheophyta</taxon>
        <taxon>Spermatophyta</taxon>
        <taxon>Magnoliopsida</taxon>
        <taxon>eudicotyledons</taxon>
        <taxon>Gunneridae</taxon>
        <taxon>Pentapetalae</taxon>
        <taxon>asterids</taxon>
        <taxon>campanulids</taxon>
        <taxon>Asterales</taxon>
        <taxon>Asteraceae</taxon>
        <taxon>Asteroideae</taxon>
        <taxon>Anthemideae</taxon>
        <taxon>Anthemidinae</taxon>
        <taxon>Tanacetum</taxon>
    </lineage>
</organism>
<dbReference type="EMBL" id="BKCJ011815073">
    <property type="protein sequence ID" value="GFD55194.1"/>
    <property type="molecule type" value="Genomic_DNA"/>
</dbReference>
<accession>A0A699XF98</accession>